<protein>
    <submittedName>
        <fullName evidence="5">GntR family transcriptional regulator</fullName>
    </submittedName>
</protein>
<keyword evidence="1" id="KW-0805">Transcription regulation</keyword>
<dbReference type="InterPro" id="IPR011711">
    <property type="entry name" value="GntR_C"/>
</dbReference>
<dbReference type="Pfam" id="PF00392">
    <property type="entry name" value="GntR"/>
    <property type="match status" value="1"/>
</dbReference>
<comment type="caution">
    <text evidence="5">The sequence shown here is derived from an EMBL/GenBank/DDBJ whole genome shotgun (WGS) entry which is preliminary data.</text>
</comment>
<dbReference type="SMART" id="SM00895">
    <property type="entry name" value="FCD"/>
    <property type="match status" value="1"/>
</dbReference>
<dbReference type="PRINTS" id="PR00035">
    <property type="entry name" value="HTHGNTR"/>
</dbReference>
<dbReference type="GO" id="GO:0003677">
    <property type="term" value="F:DNA binding"/>
    <property type="evidence" value="ECO:0007669"/>
    <property type="project" value="UniProtKB-KW"/>
</dbReference>
<dbReference type="SUPFAM" id="SSF48008">
    <property type="entry name" value="GntR ligand-binding domain-like"/>
    <property type="match status" value="1"/>
</dbReference>
<evidence type="ECO:0000313" key="5">
    <source>
        <dbReference type="EMBL" id="TQV78322.1"/>
    </source>
</evidence>
<dbReference type="PANTHER" id="PTHR43537">
    <property type="entry name" value="TRANSCRIPTIONAL REGULATOR, GNTR FAMILY"/>
    <property type="match status" value="1"/>
</dbReference>
<keyword evidence="3" id="KW-0804">Transcription</keyword>
<dbReference type="OrthoDB" id="9812290at2"/>
<keyword evidence="2" id="KW-0238">DNA-binding</keyword>
<dbReference type="Gene3D" id="1.10.10.10">
    <property type="entry name" value="Winged helix-like DNA-binding domain superfamily/Winged helix DNA-binding domain"/>
    <property type="match status" value="1"/>
</dbReference>
<evidence type="ECO:0000256" key="1">
    <source>
        <dbReference type="ARBA" id="ARBA00023015"/>
    </source>
</evidence>
<proteinExistence type="predicted"/>
<sequence>MSAASWASELRALGAISPRKSLAEEAADTLREFILLGKLKAGMPVPERDLAEALGISRTPLKEALRILEHEGLVVYGPTRRPRVADPSLEELAQNLALLGALEAFAGELACANATDDEIQHVVQLSRKMGSAPPDTDPLEFFRWDMEFHQTIVRAARNTPLLETHKTLNARLWRARFISSKLRTGRDSTLGQHEDVSVALQARNGKDCAQHLRRHLETAITNIAAAQAILQEEEKK</sequence>
<reference evidence="5 6" key="1">
    <citation type="submission" date="2019-06" db="EMBL/GenBank/DDBJ databases">
        <title>Whole genome sequence for Rhodospirillaceae sp. R148.</title>
        <authorList>
            <person name="Wang G."/>
        </authorList>
    </citation>
    <scope>NUCLEOTIDE SEQUENCE [LARGE SCALE GENOMIC DNA]</scope>
    <source>
        <strain evidence="5 6">R148</strain>
    </source>
</reference>
<dbReference type="AlphaFoldDB" id="A0A545TM69"/>
<dbReference type="SMART" id="SM00345">
    <property type="entry name" value="HTH_GNTR"/>
    <property type="match status" value="1"/>
</dbReference>
<dbReference type="CDD" id="cd07377">
    <property type="entry name" value="WHTH_GntR"/>
    <property type="match status" value="1"/>
</dbReference>
<accession>A0A545TM69</accession>
<dbReference type="InterPro" id="IPR036388">
    <property type="entry name" value="WH-like_DNA-bd_sf"/>
</dbReference>
<organism evidence="5 6">
    <name type="scientific">Denitrobaculum tricleocarpae</name>
    <dbReference type="NCBI Taxonomy" id="2591009"/>
    <lineage>
        <taxon>Bacteria</taxon>
        <taxon>Pseudomonadati</taxon>
        <taxon>Pseudomonadota</taxon>
        <taxon>Alphaproteobacteria</taxon>
        <taxon>Rhodospirillales</taxon>
        <taxon>Rhodospirillaceae</taxon>
        <taxon>Denitrobaculum</taxon>
    </lineage>
</organism>
<evidence type="ECO:0000256" key="3">
    <source>
        <dbReference type="ARBA" id="ARBA00023163"/>
    </source>
</evidence>
<evidence type="ECO:0000313" key="6">
    <source>
        <dbReference type="Proteomes" id="UP000315252"/>
    </source>
</evidence>
<dbReference type="Gene3D" id="1.20.120.530">
    <property type="entry name" value="GntR ligand-binding domain-like"/>
    <property type="match status" value="1"/>
</dbReference>
<keyword evidence="6" id="KW-1185">Reference proteome</keyword>
<dbReference type="EMBL" id="VHSH01000006">
    <property type="protein sequence ID" value="TQV78322.1"/>
    <property type="molecule type" value="Genomic_DNA"/>
</dbReference>
<evidence type="ECO:0000256" key="2">
    <source>
        <dbReference type="ARBA" id="ARBA00023125"/>
    </source>
</evidence>
<dbReference type="SUPFAM" id="SSF46785">
    <property type="entry name" value="Winged helix' DNA-binding domain"/>
    <property type="match status" value="1"/>
</dbReference>
<feature type="domain" description="HTH gntR-type" evidence="4">
    <location>
        <begin position="20"/>
        <end position="87"/>
    </location>
</feature>
<dbReference type="Pfam" id="PF07729">
    <property type="entry name" value="FCD"/>
    <property type="match status" value="1"/>
</dbReference>
<gene>
    <name evidence="5" type="ORF">FKG95_17275</name>
</gene>
<dbReference type="GO" id="GO:0003700">
    <property type="term" value="F:DNA-binding transcription factor activity"/>
    <property type="evidence" value="ECO:0007669"/>
    <property type="project" value="InterPro"/>
</dbReference>
<dbReference type="InterPro" id="IPR000524">
    <property type="entry name" value="Tscrpt_reg_HTH_GntR"/>
</dbReference>
<evidence type="ECO:0000259" key="4">
    <source>
        <dbReference type="PROSITE" id="PS50949"/>
    </source>
</evidence>
<name>A0A545TM69_9PROT</name>
<dbReference type="InterPro" id="IPR036390">
    <property type="entry name" value="WH_DNA-bd_sf"/>
</dbReference>
<dbReference type="PANTHER" id="PTHR43537:SF50">
    <property type="entry name" value="TRANSCRIPTIONAL REGULATORY PROTEIN"/>
    <property type="match status" value="1"/>
</dbReference>
<dbReference type="InterPro" id="IPR008920">
    <property type="entry name" value="TF_FadR/GntR_C"/>
</dbReference>
<dbReference type="Proteomes" id="UP000315252">
    <property type="component" value="Unassembled WGS sequence"/>
</dbReference>
<dbReference type="RefSeq" id="WP_142897656.1">
    <property type="nucleotide sequence ID" value="NZ_ML660057.1"/>
</dbReference>
<dbReference type="PROSITE" id="PS50949">
    <property type="entry name" value="HTH_GNTR"/>
    <property type="match status" value="1"/>
</dbReference>